<sequence length="152" mass="18426">MEDIDWLVKMLEEKIEEKNLDYNRFMVLLWNNNTEIKHLFEEIDSSILNINRIVSEQLLDIPSKLQAIKTQRIITEVIRNNPQKFIVIDNFEILFSPILKVKPIELFRELSRYKTIIVIWRYSYENNRLVYAVPEHIEYQESQINKNEMIIN</sequence>
<organism evidence="1 2">
    <name type="scientific">Alkalibacterium pelagium</name>
    <dbReference type="NCBI Taxonomy" id="426702"/>
    <lineage>
        <taxon>Bacteria</taxon>
        <taxon>Bacillati</taxon>
        <taxon>Bacillota</taxon>
        <taxon>Bacilli</taxon>
        <taxon>Lactobacillales</taxon>
        <taxon>Carnobacteriaceae</taxon>
        <taxon>Alkalibacterium</taxon>
    </lineage>
</organism>
<evidence type="ECO:0000313" key="2">
    <source>
        <dbReference type="Proteomes" id="UP000199081"/>
    </source>
</evidence>
<dbReference type="OrthoDB" id="7503064at2"/>
<name>A0A1H7M8W5_9LACT</name>
<proteinExistence type="predicted"/>
<dbReference type="STRING" id="426702.SAMN04488099_1116"/>
<dbReference type="AlphaFoldDB" id="A0A1H7M8W5"/>
<gene>
    <name evidence="1" type="ORF">SAMN04488099_1116</name>
</gene>
<evidence type="ECO:0008006" key="3">
    <source>
        <dbReference type="Google" id="ProtNLM"/>
    </source>
</evidence>
<evidence type="ECO:0000313" key="1">
    <source>
        <dbReference type="EMBL" id="SEL07539.1"/>
    </source>
</evidence>
<reference evidence="2" key="1">
    <citation type="submission" date="2016-10" db="EMBL/GenBank/DDBJ databases">
        <authorList>
            <person name="Varghese N."/>
            <person name="Submissions S."/>
        </authorList>
    </citation>
    <scope>NUCLEOTIDE SEQUENCE [LARGE SCALE GENOMIC DNA]</scope>
    <source>
        <strain evidence="2">DSM 19183</strain>
    </source>
</reference>
<dbReference type="RefSeq" id="WP_091481847.1">
    <property type="nucleotide sequence ID" value="NZ_BJYC01000013.1"/>
</dbReference>
<accession>A0A1H7M8W5</accession>
<protein>
    <recommendedName>
        <fullName evidence="3">BREX-3 system P-loop-containing protein BrxF</fullName>
    </recommendedName>
</protein>
<dbReference type="InterPro" id="IPR048067">
    <property type="entry name" value="BREX_3_BrxF"/>
</dbReference>
<dbReference type="Proteomes" id="UP000199081">
    <property type="component" value="Unassembled WGS sequence"/>
</dbReference>
<dbReference type="EMBL" id="FNZU01000011">
    <property type="protein sequence ID" value="SEL07539.1"/>
    <property type="molecule type" value="Genomic_DNA"/>
</dbReference>
<keyword evidence="2" id="KW-1185">Reference proteome</keyword>
<dbReference type="NCBIfam" id="NF033453">
    <property type="entry name" value="BREX_3_BrxF"/>
    <property type="match status" value="1"/>
</dbReference>